<organism evidence="1">
    <name type="scientific">Brassica oleracea</name>
    <name type="common">Wild cabbage</name>
    <dbReference type="NCBI Taxonomy" id="3712"/>
    <lineage>
        <taxon>Eukaryota</taxon>
        <taxon>Viridiplantae</taxon>
        <taxon>Streptophyta</taxon>
        <taxon>Embryophyta</taxon>
        <taxon>Tracheophyta</taxon>
        <taxon>Spermatophyta</taxon>
        <taxon>Magnoliopsida</taxon>
        <taxon>eudicotyledons</taxon>
        <taxon>Gunneridae</taxon>
        <taxon>Pentapetalae</taxon>
        <taxon>rosids</taxon>
        <taxon>malvids</taxon>
        <taxon>Brassicales</taxon>
        <taxon>Brassicaceae</taxon>
        <taxon>Brassiceae</taxon>
        <taxon>Brassica</taxon>
    </lineage>
</organism>
<reference evidence="1" key="1">
    <citation type="submission" date="2018-11" db="EMBL/GenBank/DDBJ databases">
        <authorList>
            <consortium name="Genoscope - CEA"/>
            <person name="William W."/>
        </authorList>
    </citation>
    <scope>NUCLEOTIDE SEQUENCE</scope>
</reference>
<dbReference type="EMBL" id="LR031877">
    <property type="protein sequence ID" value="VDD44174.1"/>
    <property type="molecule type" value="Genomic_DNA"/>
</dbReference>
<dbReference type="AlphaFoldDB" id="A0A3P6F9K0"/>
<gene>
    <name evidence="1" type="ORF">BOLC5T31721H</name>
</gene>
<accession>A0A3P6F9K0</accession>
<evidence type="ECO:0000313" key="1">
    <source>
        <dbReference type="EMBL" id="VDD44174.1"/>
    </source>
</evidence>
<protein>
    <submittedName>
        <fullName evidence="1">Uncharacterized protein</fullName>
    </submittedName>
</protein>
<sequence>MAFAMETVVEEAVDTAMEAVVVMEVMVEDVSVDTMVVVGGGGYSSGGDGGGYSGGRYGGGSGGYRSGGGGGYGGDGGRHVCGYNGGGARLKGGGYGGGDGGDHRNGGCGVRCEGSYSGGVSGSTRLPSMHLMSTRLPSTHLSSTHLPSTHLSLVQNEFPFTSGTRYSFSTYHQTHLIHLHL</sequence>
<proteinExistence type="predicted"/>
<name>A0A3P6F9K0_BRAOL</name>